<reference evidence="3 5" key="1">
    <citation type="submission" date="2017-01" db="EMBL/GenBank/DDBJ databases">
        <authorList>
            <person name="Varghese N."/>
            <person name="Submissions S."/>
        </authorList>
    </citation>
    <scope>NUCLEOTIDE SEQUENCE [LARGE SCALE GENOMIC DNA]</scope>
    <source>
        <strain evidence="3 5">DSM 18447</strain>
    </source>
</reference>
<feature type="region of interest" description="Disordered" evidence="2">
    <location>
        <begin position="195"/>
        <end position="217"/>
    </location>
</feature>
<accession>A0AA45W4M4</accession>
<keyword evidence="6" id="KW-1185">Reference proteome</keyword>
<feature type="coiled-coil region" evidence="1">
    <location>
        <begin position="1"/>
        <end position="35"/>
    </location>
</feature>
<evidence type="ECO:0000256" key="1">
    <source>
        <dbReference type="SAM" id="Coils"/>
    </source>
</evidence>
<evidence type="ECO:0000313" key="4">
    <source>
        <dbReference type="EMBL" id="WCR04555.1"/>
    </source>
</evidence>
<sequence length="217" mass="24301">MQNPQQQIAKLDDTLADLREQMTAAQRKRAVYLTDTITNHRMSEAAARGQAKSSEAEGQIWWLNQEIEKAQTARDLLVRRQELMDAAKPETDIAKAEAAKLRDRLAKQMPKIAKATEKLLDDLREAEKIELAIYELAPGWDSNVLGRKSIHTWLNNALAPLRNGAGAYPHQPGPELPGEGFPHISIIEQVIQQHAEKAAERRVRNEELHGKPDGEAA</sequence>
<evidence type="ECO:0000313" key="6">
    <source>
        <dbReference type="Proteomes" id="UP001215549"/>
    </source>
</evidence>
<organism evidence="3 5">
    <name type="scientific">Paracoccus saliphilus</name>
    <dbReference type="NCBI Taxonomy" id="405559"/>
    <lineage>
        <taxon>Bacteria</taxon>
        <taxon>Pseudomonadati</taxon>
        <taxon>Pseudomonadota</taxon>
        <taxon>Alphaproteobacteria</taxon>
        <taxon>Rhodobacterales</taxon>
        <taxon>Paracoccaceae</taxon>
        <taxon>Paracoccus</taxon>
    </lineage>
</organism>
<reference evidence="4 6" key="2">
    <citation type="submission" date="2021-01" db="EMBL/GenBank/DDBJ databases">
        <title>Biogeographic distribution of Paracoccus.</title>
        <authorList>
            <person name="Hollensteiner J."/>
            <person name="Leineberger J."/>
            <person name="Brinkhoff T."/>
            <person name="Daniel R."/>
        </authorList>
    </citation>
    <scope>NUCLEOTIDE SEQUENCE [LARGE SCALE GENOMIC DNA]</scope>
    <source>
        <strain evidence="4 6">DSM 18447</strain>
    </source>
</reference>
<proteinExistence type="predicted"/>
<keyword evidence="1" id="KW-0175">Coiled coil</keyword>
<evidence type="ECO:0000313" key="5">
    <source>
        <dbReference type="Proteomes" id="UP000186216"/>
    </source>
</evidence>
<dbReference type="EMBL" id="FTOU01000007">
    <property type="protein sequence ID" value="SIS86751.1"/>
    <property type="molecule type" value="Genomic_DNA"/>
</dbReference>
<evidence type="ECO:0000313" key="3">
    <source>
        <dbReference type="EMBL" id="SIS86751.1"/>
    </source>
</evidence>
<dbReference type="EMBL" id="CP067140">
    <property type="protein sequence ID" value="WCR04555.1"/>
    <property type="molecule type" value="Genomic_DNA"/>
</dbReference>
<gene>
    <name evidence="4" type="ORF">JHX88_07510</name>
    <name evidence="3" type="ORF">SAMN05421772_10712</name>
</gene>
<name>A0AA45W4M4_9RHOB</name>
<dbReference type="Proteomes" id="UP000186216">
    <property type="component" value="Unassembled WGS sequence"/>
</dbReference>
<protein>
    <submittedName>
        <fullName evidence="3">Uncharacterized protein</fullName>
    </submittedName>
</protein>
<dbReference type="RefSeq" id="WP_076525951.1">
    <property type="nucleotide sequence ID" value="NZ_CP067140.1"/>
</dbReference>
<dbReference type="Proteomes" id="UP001215549">
    <property type="component" value="Chromosome"/>
</dbReference>
<dbReference type="AlphaFoldDB" id="A0AA45W4M4"/>
<evidence type="ECO:0000256" key="2">
    <source>
        <dbReference type="SAM" id="MobiDB-lite"/>
    </source>
</evidence>